<evidence type="ECO:0000313" key="2">
    <source>
        <dbReference type="EMBL" id="KAF6036930.1"/>
    </source>
</evidence>
<feature type="region of interest" description="Disordered" evidence="1">
    <location>
        <begin position="1"/>
        <end position="45"/>
    </location>
</feature>
<dbReference type="Proteomes" id="UP000593567">
    <property type="component" value="Unassembled WGS sequence"/>
</dbReference>
<accession>A0A7J7KE56</accession>
<evidence type="ECO:0000313" key="3">
    <source>
        <dbReference type="Proteomes" id="UP000593567"/>
    </source>
</evidence>
<proteinExistence type="predicted"/>
<name>A0A7J7KE56_BUGNE</name>
<protein>
    <submittedName>
        <fullName evidence="2">Uncharacterized protein</fullName>
    </submittedName>
</protein>
<feature type="compositionally biased region" description="Pro residues" evidence="1">
    <location>
        <begin position="12"/>
        <end position="44"/>
    </location>
</feature>
<gene>
    <name evidence="2" type="ORF">EB796_004749</name>
</gene>
<keyword evidence="3" id="KW-1185">Reference proteome</keyword>
<organism evidence="2 3">
    <name type="scientific">Bugula neritina</name>
    <name type="common">Brown bryozoan</name>
    <name type="synonym">Sertularia neritina</name>
    <dbReference type="NCBI Taxonomy" id="10212"/>
    <lineage>
        <taxon>Eukaryota</taxon>
        <taxon>Metazoa</taxon>
        <taxon>Spiralia</taxon>
        <taxon>Lophotrochozoa</taxon>
        <taxon>Bryozoa</taxon>
        <taxon>Gymnolaemata</taxon>
        <taxon>Cheilostomatida</taxon>
        <taxon>Flustrina</taxon>
        <taxon>Buguloidea</taxon>
        <taxon>Bugulidae</taxon>
        <taxon>Bugula</taxon>
    </lineage>
</organism>
<evidence type="ECO:0000256" key="1">
    <source>
        <dbReference type="SAM" id="MobiDB-lite"/>
    </source>
</evidence>
<dbReference type="AlphaFoldDB" id="A0A7J7KE56"/>
<comment type="caution">
    <text evidence="2">The sequence shown here is derived from an EMBL/GenBank/DDBJ whole genome shotgun (WGS) entry which is preliminary data.</text>
</comment>
<sequence length="69" mass="7371">MMNQGRYGAEPGPMPAQPVQHRPPGPPGPAYGPGGPAPAGPPGPQRGIQLIAHSYYLLVYNHYYIVTTY</sequence>
<dbReference type="EMBL" id="VXIV02000646">
    <property type="protein sequence ID" value="KAF6036930.1"/>
    <property type="molecule type" value="Genomic_DNA"/>
</dbReference>
<reference evidence="2" key="1">
    <citation type="submission" date="2020-06" db="EMBL/GenBank/DDBJ databases">
        <title>Draft genome of Bugula neritina, a colonial animal packing powerful symbionts and potential medicines.</title>
        <authorList>
            <person name="Rayko M."/>
        </authorList>
    </citation>
    <scope>NUCLEOTIDE SEQUENCE [LARGE SCALE GENOMIC DNA]</scope>
    <source>
        <strain evidence="2">Kwan_BN1</strain>
    </source>
</reference>